<feature type="compositionally biased region" description="Basic and acidic residues" evidence="1">
    <location>
        <begin position="27"/>
        <end position="37"/>
    </location>
</feature>
<keyword evidence="3" id="KW-1185">Reference proteome</keyword>
<gene>
    <name evidence="2" type="ORF">PCOR1329_LOCUS70209</name>
</gene>
<feature type="compositionally biased region" description="Basic and acidic residues" evidence="1">
    <location>
        <begin position="1"/>
        <end position="19"/>
    </location>
</feature>
<organism evidence="2 3">
    <name type="scientific">Prorocentrum cordatum</name>
    <dbReference type="NCBI Taxonomy" id="2364126"/>
    <lineage>
        <taxon>Eukaryota</taxon>
        <taxon>Sar</taxon>
        <taxon>Alveolata</taxon>
        <taxon>Dinophyceae</taxon>
        <taxon>Prorocentrales</taxon>
        <taxon>Prorocentraceae</taxon>
        <taxon>Prorocentrum</taxon>
    </lineage>
</organism>
<feature type="region of interest" description="Disordered" evidence="1">
    <location>
        <begin position="1"/>
        <end position="68"/>
    </location>
</feature>
<evidence type="ECO:0000313" key="2">
    <source>
        <dbReference type="EMBL" id="CAK0889747.1"/>
    </source>
</evidence>
<name>A0ABN9WWV8_9DINO</name>
<dbReference type="EMBL" id="CAUYUJ010019263">
    <property type="protein sequence ID" value="CAK0889747.1"/>
    <property type="molecule type" value="Genomic_DNA"/>
</dbReference>
<proteinExistence type="predicted"/>
<evidence type="ECO:0000256" key="1">
    <source>
        <dbReference type="SAM" id="MobiDB-lite"/>
    </source>
</evidence>
<feature type="region of interest" description="Disordered" evidence="1">
    <location>
        <begin position="92"/>
        <end position="123"/>
    </location>
</feature>
<reference evidence="2" key="1">
    <citation type="submission" date="2023-10" db="EMBL/GenBank/DDBJ databases">
        <authorList>
            <person name="Chen Y."/>
            <person name="Shah S."/>
            <person name="Dougan E. K."/>
            <person name="Thang M."/>
            <person name="Chan C."/>
        </authorList>
    </citation>
    <scope>NUCLEOTIDE SEQUENCE [LARGE SCALE GENOMIC DNA]</scope>
</reference>
<evidence type="ECO:0000313" key="3">
    <source>
        <dbReference type="Proteomes" id="UP001189429"/>
    </source>
</evidence>
<accession>A0ABN9WWV8</accession>
<dbReference type="Proteomes" id="UP001189429">
    <property type="component" value="Unassembled WGS sequence"/>
</dbReference>
<protein>
    <submittedName>
        <fullName evidence="2">Uncharacterized protein</fullName>
    </submittedName>
</protein>
<feature type="compositionally biased region" description="Basic and acidic residues" evidence="1">
    <location>
        <begin position="92"/>
        <end position="120"/>
    </location>
</feature>
<sequence length="191" mass="20842">MLAKDEAMLKDAQMQKDILETAGKAEGGSREEARQQEAELASLEAMAKSVASAPTAADKQHAPAPSQVQASLKHVVADLRARAENLTAALERLDSDEKKRDGELETVADKEVPTQGKKDATQQGQEMLTMLRKQATRSYKKARAVKVAELAELNEAIGSIQRGDVKALSNLMGKMQHESKQLNAKARNFLY</sequence>
<comment type="caution">
    <text evidence="2">The sequence shown here is derived from an EMBL/GenBank/DDBJ whole genome shotgun (WGS) entry which is preliminary data.</text>
</comment>